<dbReference type="GO" id="GO:0003677">
    <property type="term" value="F:DNA binding"/>
    <property type="evidence" value="ECO:0007669"/>
    <property type="project" value="InterPro"/>
</dbReference>
<dbReference type="STRING" id="634498.mru_1160"/>
<dbReference type="EMBL" id="CP001719">
    <property type="protein sequence ID" value="ADC47010.1"/>
    <property type="molecule type" value="Genomic_DNA"/>
</dbReference>
<evidence type="ECO:0000259" key="1">
    <source>
        <dbReference type="PROSITE" id="PS50943"/>
    </source>
</evidence>
<dbReference type="Pfam" id="PF01381">
    <property type="entry name" value="HTH_3"/>
    <property type="match status" value="1"/>
</dbReference>
<dbReference type="SMART" id="SM00530">
    <property type="entry name" value="HTH_XRE"/>
    <property type="match status" value="1"/>
</dbReference>
<keyword evidence="3" id="KW-1185">Reference proteome</keyword>
<sequence>MGFKNMVETVGDRLKRIRLEHDFTQNQIAEYLGFKQGQIAKLESNKRILRSDSIIKLSNLYRCSPEYIILGIGEYSKTNMAFRSNNKNLSLDDIAEMNRIINNLEFLSRITDKQE</sequence>
<feature type="domain" description="HTH cro/C1-type" evidence="1">
    <location>
        <begin position="14"/>
        <end position="68"/>
    </location>
</feature>
<dbReference type="InterPro" id="IPR001387">
    <property type="entry name" value="Cro/C1-type_HTH"/>
</dbReference>
<accession>D3E399</accession>
<evidence type="ECO:0000313" key="3">
    <source>
        <dbReference type="Proteomes" id="UP000008680"/>
    </source>
</evidence>
<name>D3E399_METRM</name>
<reference evidence="2 3" key="1">
    <citation type="journal article" date="2010" name="PLoS ONE">
        <title>The genome sequence of the rumen methanogen Methanobrevibacter ruminantium reveals new possibilities for controlling ruminant methane emissions.</title>
        <authorList>
            <person name="Leahy S.C."/>
            <person name="Kelly W.J."/>
            <person name="Altermann E."/>
            <person name="Ronimus R.S."/>
            <person name="Yeoman C.J."/>
            <person name="Pacheco D.M."/>
            <person name="Li D."/>
            <person name="Kong Z."/>
            <person name="McTavish S."/>
            <person name="Sang C."/>
            <person name="Lambie S.C."/>
            <person name="Janssen P.H."/>
            <person name="Dey D."/>
            <person name="Attwood G.T."/>
        </authorList>
    </citation>
    <scope>NUCLEOTIDE SEQUENCE [LARGE SCALE GENOMIC DNA]</scope>
    <source>
        <strain evidence="3">ATCC 35063 / DSM 1093 / JCM 13430 / OCM 146 / M1</strain>
    </source>
</reference>
<dbReference type="PATRIC" id="fig|634498.28.peg.1161"/>
<dbReference type="PROSITE" id="PS50943">
    <property type="entry name" value="HTH_CROC1"/>
    <property type="match status" value="1"/>
</dbReference>
<dbReference type="SUPFAM" id="SSF47413">
    <property type="entry name" value="lambda repressor-like DNA-binding domains"/>
    <property type="match status" value="1"/>
</dbReference>
<proteinExistence type="predicted"/>
<organism evidence="2 3">
    <name type="scientific">Methanobrevibacter ruminantium (strain ATCC 35063 / DSM 1093 / JCM 13430 / OCM 146 / M1)</name>
    <name type="common">Methanobacterium ruminantium</name>
    <dbReference type="NCBI Taxonomy" id="634498"/>
    <lineage>
        <taxon>Archaea</taxon>
        <taxon>Methanobacteriati</taxon>
        <taxon>Methanobacteriota</taxon>
        <taxon>Methanomada group</taxon>
        <taxon>Methanobacteria</taxon>
        <taxon>Methanobacteriales</taxon>
        <taxon>Methanobacteriaceae</taxon>
        <taxon>Methanobrevibacter</taxon>
    </lineage>
</organism>
<protein>
    <submittedName>
        <fullName evidence="2">Transcriptional regulator</fullName>
    </submittedName>
</protein>
<gene>
    <name evidence="2" type="ordered locus">mru_1160</name>
</gene>
<evidence type="ECO:0000313" key="2">
    <source>
        <dbReference type="EMBL" id="ADC47010.1"/>
    </source>
</evidence>
<dbReference type="Proteomes" id="UP000008680">
    <property type="component" value="Chromosome"/>
</dbReference>
<dbReference type="eggNOG" id="arCOG07475">
    <property type="taxonomic scope" value="Archaea"/>
</dbReference>
<dbReference type="Gene3D" id="1.10.260.40">
    <property type="entry name" value="lambda repressor-like DNA-binding domains"/>
    <property type="match status" value="1"/>
</dbReference>
<dbReference type="InterPro" id="IPR010982">
    <property type="entry name" value="Lambda_DNA-bd_dom_sf"/>
</dbReference>
<dbReference type="HOGENOM" id="CLU_066192_4_5_2"/>
<dbReference type="CDD" id="cd00093">
    <property type="entry name" value="HTH_XRE"/>
    <property type="match status" value="1"/>
</dbReference>
<dbReference type="AlphaFoldDB" id="D3E399"/>
<dbReference type="KEGG" id="mru:mru_1160"/>